<organism evidence="6 7">
    <name type="scientific">Haemaphysalis longicornis</name>
    <name type="common">Bush tick</name>
    <dbReference type="NCBI Taxonomy" id="44386"/>
    <lineage>
        <taxon>Eukaryota</taxon>
        <taxon>Metazoa</taxon>
        <taxon>Ecdysozoa</taxon>
        <taxon>Arthropoda</taxon>
        <taxon>Chelicerata</taxon>
        <taxon>Arachnida</taxon>
        <taxon>Acari</taxon>
        <taxon>Parasitiformes</taxon>
        <taxon>Ixodida</taxon>
        <taxon>Ixodoidea</taxon>
        <taxon>Ixodidae</taxon>
        <taxon>Haemaphysalinae</taxon>
        <taxon>Haemaphysalis</taxon>
    </lineage>
</organism>
<evidence type="ECO:0000256" key="4">
    <source>
        <dbReference type="ARBA" id="ARBA00022729"/>
    </source>
</evidence>
<accession>A0A9J6FMH0</accession>
<dbReference type="VEuPathDB" id="VectorBase:HLOH_062109"/>
<keyword evidence="7" id="KW-1185">Reference proteome</keyword>
<dbReference type="PANTHER" id="PTHR13234">
    <property type="entry name" value="GAMMA-INTERFERON INDUCIBLE LYSOSOMAL THIOL REDUCTASE GILT"/>
    <property type="match status" value="1"/>
</dbReference>
<evidence type="ECO:0000313" key="6">
    <source>
        <dbReference type="EMBL" id="KAH9363616.1"/>
    </source>
</evidence>
<protein>
    <submittedName>
        <fullName evidence="6">Uncharacterized protein</fullName>
    </submittedName>
</protein>
<dbReference type="AlphaFoldDB" id="A0A9J6FMH0"/>
<comment type="caution">
    <text evidence="6">The sequence shown here is derived from an EMBL/GenBank/DDBJ whole genome shotgun (WGS) entry which is preliminary data.</text>
</comment>
<dbReference type="EMBL" id="JABSTR010000002">
    <property type="protein sequence ID" value="KAH9363616.1"/>
    <property type="molecule type" value="Genomic_DNA"/>
</dbReference>
<name>A0A9J6FMH0_HAELO</name>
<comment type="subcellular location">
    <subcellularLocation>
        <location evidence="1">Secreted</location>
    </subcellularLocation>
</comment>
<dbReference type="OMA" id="CPFSANF"/>
<dbReference type="OrthoDB" id="958254at2759"/>
<dbReference type="PANTHER" id="PTHR13234:SF8">
    <property type="entry name" value="GAMMA-INTERFERON-INDUCIBLE LYSOSOMAL THIOL REDUCTASE"/>
    <property type="match status" value="1"/>
</dbReference>
<keyword evidence="3" id="KW-0964">Secreted</keyword>
<evidence type="ECO:0000256" key="1">
    <source>
        <dbReference type="ARBA" id="ARBA00004613"/>
    </source>
</evidence>
<comment type="similarity">
    <text evidence="2">Belongs to the GILT family.</text>
</comment>
<sequence>MYESYCKDCSWFITKELVPVYKQLRKHLILEMVPFGRARMREPQGADTTVSFSCRHGNAECQANMVHACAIALYPDPAVHLHFIACTLKAWKPEKNVIRCCQQLKLDSSKIQGCAASPQGRILLQKMGWRTLSVRPPINYVPSVIIDGGLNKRQQKKLQKEFKNTLCKHFRPPVPHACEMKKKRRGWFGRG</sequence>
<dbReference type="GO" id="GO:0016671">
    <property type="term" value="F:oxidoreductase activity, acting on a sulfur group of donors, disulfide as acceptor"/>
    <property type="evidence" value="ECO:0007669"/>
    <property type="project" value="InterPro"/>
</dbReference>
<evidence type="ECO:0000256" key="5">
    <source>
        <dbReference type="ARBA" id="ARBA00023180"/>
    </source>
</evidence>
<evidence type="ECO:0000256" key="3">
    <source>
        <dbReference type="ARBA" id="ARBA00022525"/>
    </source>
</evidence>
<dbReference type="Pfam" id="PF03227">
    <property type="entry name" value="GILT"/>
    <property type="match status" value="1"/>
</dbReference>
<keyword evidence="5" id="KW-0325">Glycoprotein</keyword>
<evidence type="ECO:0000256" key="2">
    <source>
        <dbReference type="ARBA" id="ARBA00005679"/>
    </source>
</evidence>
<dbReference type="Proteomes" id="UP000821853">
    <property type="component" value="Chromosome 10"/>
</dbReference>
<gene>
    <name evidence="6" type="ORF">HPB48_004137</name>
</gene>
<reference evidence="6 7" key="1">
    <citation type="journal article" date="2020" name="Cell">
        <title>Large-Scale Comparative Analyses of Tick Genomes Elucidate Their Genetic Diversity and Vector Capacities.</title>
        <authorList>
            <consortium name="Tick Genome and Microbiome Consortium (TIGMIC)"/>
            <person name="Jia N."/>
            <person name="Wang J."/>
            <person name="Shi W."/>
            <person name="Du L."/>
            <person name="Sun Y."/>
            <person name="Zhan W."/>
            <person name="Jiang J.F."/>
            <person name="Wang Q."/>
            <person name="Zhang B."/>
            <person name="Ji P."/>
            <person name="Bell-Sakyi L."/>
            <person name="Cui X.M."/>
            <person name="Yuan T.T."/>
            <person name="Jiang B.G."/>
            <person name="Yang W.F."/>
            <person name="Lam T.T."/>
            <person name="Chang Q.C."/>
            <person name="Ding S.J."/>
            <person name="Wang X.J."/>
            <person name="Zhu J.G."/>
            <person name="Ruan X.D."/>
            <person name="Zhao L."/>
            <person name="Wei J.T."/>
            <person name="Ye R.Z."/>
            <person name="Que T.C."/>
            <person name="Du C.H."/>
            <person name="Zhou Y.H."/>
            <person name="Cheng J.X."/>
            <person name="Dai P.F."/>
            <person name="Guo W.B."/>
            <person name="Han X.H."/>
            <person name="Huang E.J."/>
            <person name="Li L.F."/>
            <person name="Wei W."/>
            <person name="Gao Y.C."/>
            <person name="Liu J.Z."/>
            <person name="Shao H.Z."/>
            <person name="Wang X."/>
            <person name="Wang C.C."/>
            <person name="Yang T.C."/>
            <person name="Huo Q.B."/>
            <person name="Li W."/>
            <person name="Chen H.Y."/>
            <person name="Chen S.E."/>
            <person name="Zhou L.G."/>
            <person name="Ni X.B."/>
            <person name="Tian J.H."/>
            <person name="Sheng Y."/>
            <person name="Liu T."/>
            <person name="Pan Y.S."/>
            <person name="Xia L.Y."/>
            <person name="Li J."/>
            <person name="Zhao F."/>
            <person name="Cao W.C."/>
        </authorList>
    </citation>
    <scope>NUCLEOTIDE SEQUENCE [LARGE SCALE GENOMIC DNA]</scope>
    <source>
        <strain evidence="6">HaeL-2018</strain>
    </source>
</reference>
<keyword evidence="4" id="KW-0732">Signal</keyword>
<dbReference type="GO" id="GO:0005576">
    <property type="term" value="C:extracellular region"/>
    <property type="evidence" value="ECO:0007669"/>
    <property type="project" value="UniProtKB-SubCell"/>
</dbReference>
<evidence type="ECO:0000313" key="7">
    <source>
        <dbReference type="Proteomes" id="UP000821853"/>
    </source>
</evidence>
<dbReference type="InterPro" id="IPR004911">
    <property type="entry name" value="Interferon-induced_GILT"/>
</dbReference>
<proteinExistence type="inferred from homology"/>